<proteinExistence type="predicted"/>
<feature type="coiled-coil region" evidence="1">
    <location>
        <begin position="139"/>
        <end position="188"/>
    </location>
</feature>
<feature type="domain" description="DUF4296" evidence="2">
    <location>
        <begin position="42"/>
        <end position="126"/>
    </location>
</feature>
<reference evidence="4" key="1">
    <citation type="journal article" date="2019" name="Int. J. Syst. Evol. Microbiol.">
        <title>The Global Catalogue of Microorganisms (GCM) 10K type strain sequencing project: providing services to taxonomists for standard genome sequencing and annotation.</title>
        <authorList>
            <consortium name="The Broad Institute Genomics Platform"/>
            <consortium name="The Broad Institute Genome Sequencing Center for Infectious Disease"/>
            <person name="Wu L."/>
            <person name="Ma J."/>
        </authorList>
    </citation>
    <scope>NUCLEOTIDE SEQUENCE [LARGE SCALE GENOMIC DNA]</scope>
    <source>
        <strain evidence="4">CCM 8689</strain>
    </source>
</reference>
<evidence type="ECO:0000313" key="4">
    <source>
        <dbReference type="Proteomes" id="UP001595792"/>
    </source>
</evidence>
<dbReference type="RefSeq" id="WP_378961592.1">
    <property type="nucleotide sequence ID" value="NZ_JBHRXC010000001.1"/>
</dbReference>
<keyword evidence="1" id="KW-0175">Coiled coil</keyword>
<evidence type="ECO:0000256" key="1">
    <source>
        <dbReference type="SAM" id="Coils"/>
    </source>
</evidence>
<dbReference type="Proteomes" id="UP001595792">
    <property type="component" value="Unassembled WGS sequence"/>
</dbReference>
<evidence type="ECO:0000313" key="3">
    <source>
        <dbReference type="EMBL" id="MFC4197924.1"/>
    </source>
</evidence>
<name>A0ABV8NN84_9SPHI</name>
<gene>
    <name evidence="3" type="ORF">ACFOUY_14560</name>
</gene>
<comment type="caution">
    <text evidence="3">The sequence shown here is derived from an EMBL/GenBank/DDBJ whole genome shotgun (WGS) entry which is preliminary data.</text>
</comment>
<protein>
    <submittedName>
        <fullName evidence="3">DUF4296 domain-containing protein</fullName>
    </submittedName>
</protein>
<keyword evidence="4" id="KW-1185">Reference proteome</keyword>
<evidence type="ECO:0000259" key="2">
    <source>
        <dbReference type="Pfam" id="PF14129"/>
    </source>
</evidence>
<organism evidence="3 4">
    <name type="scientific">Pedobacter jamesrossensis</name>
    <dbReference type="NCBI Taxonomy" id="1908238"/>
    <lineage>
        <taxon>Bacteria</taxon>
        <taxon>Pseudomonadati</taxon>
        <taxon>Bacteroidota</taxon>
        <taxon>Sphingobacteriia</taxon>
        <taxon>Sphingobacteriales</taxon>
        <taxon>Sphingobacteriaceae</taxon>
        <taxon>Pedobacter</taxon>
    </lineage>
</organism>
<sequence length="199" mass="22731">MRKINNLAAIKATNSVLNLRMRRLISVLTAVIMLCGCKPKIPKDIIEPEKMQKILYDIHVADGYISTILQPDSSKKVAAAYYKGIYEKFGIDSAQYNKSMNYYYANPKDLDKIYKNISKTLESQKKTLEKVDSLQKAKIEKARIDKEKLKKAKDSLAKVPAKLKQEKIDKEKAEKEKLKKTKDSLRKIQVGLKRAPAVK</sequence>
<dbReference type="InterPro" id="IPR025381">
    <property type="entry name" value="DUF4296"/>
</dbReference>
<dbReference type="Pfam" id="PF14129">
    <property type="entry name" value="DUF4296"/>
    <property type="match status" value="1"/>
</dbReference>
<dbReference type="EMBL" id="JBHSBY010000131">
    <property type="protein sequence ID" value="MFC4197924.1"/>
    <property type="molecule type" value="Genomic_DNA"/>
</dbReference>
<accession>A0ABV8NN84</accession>